<evidence type="ECO:0000256" key="2">
    <source>
        <dbReference type="ARBA" id="ARBA00007904"/>
    </source>
</evidence>
<dbReference type="InParanoid" id="A0A409YD97"/>
<keyword evidence="7" id="KW-0256">Endoplasmic reticulum</keyword>
<dbReference type="STRING" id="181874.A0A409YD97"/>
<evidence type="ECO:0000313" key="15">
    <source>
        <dbReference type="EMBL" id="PPR00992.1"/>
    </source>
</evidence>
<evidence type="ECO:0000256" key="1">
    <source>
        <dbReference type="ARBA" id="ARBA00004115"/>
    </source>
</evidence>
<evidence type="ECO:0000256" key="9">
    <source>
        <dbReference type="ARBA" id="ARBA00023136"/>
    </source>
</evidence>
<dbReference type="GO" id="GO:0072546">
    <property type="term" value="C:EMC complex"/>
    <property type="evidence" value="ECO:0007669"/>
    <property type="project" value="InterPro"/>
</dbReference>
<comment type="similarity">
    <text evidence="2">Belongs to the EMC1 family.</text>
</comment>
<evidence type="ECO:0000256" key="3">
    <source>
        <dbReference type="ARBA" id="ARBA00011276"/>
    </source>
</evidence>
<keyword evidence="8" id="KW-1133">Transmembrane helix</keyword>
<proteinExistence type="inferred from homology"/>
<evidence type="ECO:0000313" key="16">
    <source>
        <dbReference type="Proteomes" id="UP000284842"/>
    </source>
</evidence>
<dbReference type="SUPFAM" id="SSF63829">
    <property type="entry name" value="Calcium-dependent phosphotriesterase"/>
    <property type="match status" value="1"/>
</dbReference>
<reference evidence="15 16" key="1">
    <citation type="journal article" date="2018" name="Evol. Lett.">
        <title>Horizontal gene cluster transfer increased hallucinogenic mushroom diversity.</title>
        <authorList>
            <person name="Reynolds H.T."/>
            <person name="Vijayakumar V."/>
            <person name="Gluck-Thaler E."/>
            <person name="Korotkin H.B."/>
            <person name="Matheny P.B."/>
            <person name="Slot J.C."/>
        </authorList>
    </citation>
    <scope>NUCLEOTIDE SEQUENCE [LARGE SCALE GENOMIC DNA]</scope>
    <source>
        <strain evidence="15 16">2629</strain>
    </source>
</reference>
<evidence type="ECO:0000256" key="7">
    <source>
        <dbReference type="ARBA" id="ARBA00022824"/>
    </source>
</evidence>
<keyword evidence="5" id="KW-0812">Transmembrane</keyword>
<keyword evidence="10" id="KW-0325">Glycoprotein</keyword>
<evidence type="ECO:0000256" key="4">
    <source>
        <dbReference type="ARBA" id="ARBA00020824"/>
    </source>
</evidence>
<dbReference type="InterPro" id="IPR011047">
    <property type="entry name" value="Quinoprotein_ADH-like_sf"/>
</dbReference>
<dbReference type="Gene3D" id="2.130.10.10">
    <property type="entry name" value="YVTN repeat-like/Quinoprotein amine dehydrogenase"/>
    <property type="match status" value="1"/>
</dbReference>
<protein>
    <recommendedName>
        <fullName evidence="4">ER membrane protein complex subunit 1</fullName>
    </recommendedName>
</protein>
<evidence type="ECO:0000256" key="5">
    <source>
        <dbReference type="ARBA" id="ARBA00022692"/>
    </source>
</evidence>
<dbReference type="InterPro" id="IPR011678">
    <property type="entry name" value="EMC1_C"/>
</dbReference>
<dbReference type="Proteomes" id="UP000284842">
    <property type="component" value="Unassembled WGS sequence"/>
</dbReference>
<comment type="subcellular location">
    <subcellularLocation>
        <location evidence="1">Endoplasmic reticulum membrane</location>
        <topology evidence="1">Single-pass type I membrane protein</topology>
    </subcellularLocation>
</comment>
<sequence>MHLLHPLLFLLTLLNLNSLLPVHALHESDVGVLDWHKHLVGVPLISSPVTKPSFQRVEVNGTDEVLDIIVVATGSNVLAALNAADGSVLWRYIFEAEDGILGYYKSPKGIATLSGLGGSTLRLFNPTTGALLIESQLHHPTLGAFSDPPYFGKEVLFDDDGETMYVLTNGYEVRAVDVSSGEVRWRWVGEDGGSLILNNKLSLSSSTLYIFGYGASIASYTLHCTTLDLKTGKVVMPAKQLDAKITDPLSGFVVLRRRDIGGGVDIGGDGEEQGRAVPVWVENGMIRYAVLSRDVKEKTRVVKGSGYETLLDLDLNTKGHGEKEKGSARCLVTRSDGSAFVLSFEGEVNRVMSLGEVGGTLNSEEVADSLYAGGLDEHGNEVLTRVYWSHKDEIAYADTFNHQLQKHDTSFAFDTKTHGVIAHVALDPRTRNLFVTTSTGAIQLWSLSPPQAQPADGAQESLTQPPQTPKHHLLWTREESLASIATAEFVHVPEKDAQESLMMQAGEGFWGRVGRHLHALLGAVSASSASSSSLNSASPLKNNSGKQLIIIATHFGKLFALDGDSGEVVWSRLLGLGWAGQLGGRIVPGKMFVMGGQDGGDEVVVVCQRRADNSLVDTVVFHVHALTGADATGVSRDEAVLEGHDVIAGPLVEAFLVDEDEISGGGVNVNGNAGDGEKGEGGKVVMLLDEFLQVFLYPDTEATQALFRRNADKVSFPLKTAIEGRSRVMGHQVSPPPHSSSSNANNNPDADDEDSNLPRVPRPVAHPTWSLTLPPNEHVQALVPSLVKGPIASIGKVLGDRRTLYKYLNPRLVGVVSRVEPTITDDGTVNEKGSSDMSAYSNDTLSIKTFAENYVFPYGVTAIGATKTKFGISSKNLIIATNNHRIQAFPRAFLDPRRPHRKPTTSESEEGLMQYDPLVIDDQRRIISHKYDIANVQRIITSPTLLESTSLVFAYGLDVFLTRVSTSGTFDVLSEGFNKVQLVVTVCGLAVGAVVVRPMVGRKKLRGLWYPTS</sequence>
<feature type="region of interest" description="Disordered" evidence="11">
    <location>
        <begin position="725"/>
        <end position="771"/>
    </location>
</feature>
<dbReference type="Pfam" id="PF07774">
    <property type="entry name" value="EMC1_C"/>
    <property type="match status" value="1"/>
</dbReference>
<dbReference type="Pfam" id="PF25293">
    <property type="entry name" value="Beta-prop_EMC1_N"/>
    <property type="match status" value="1"/>
</dbReference>
<comment type="subunit">
    <text evidence="3">Component of the ER membrane protein complex (EMC).</text>
</comment>
<evidence type="ECO:0000259" key="13">
    <source>
        <dbReference type="Pfam" id="PF07774"/>
    </source>
</evidence>
<comment type="caution">
    <text evidence="15">The sequence shown here is derived from an EMBL/GenBank/DDBJ whole genome shotgun (WGS) entry which is preliminary data.</text>
</comment>
<evidence type="ECO:0000259" key="14">
    <source>
        <dbReference type="Pfam" id="PF25293"/>
    </source>
</evidence>
<dbReference type="PANTHER" id="PTHR21573:SF0">
    <property type="entry name" value="ER MEMBRANE PROTEIN COMPLEX SUBUNIT 1"/>
    <property type="match status" value="1"/>
</dbReference>
<feature type="signal peptide" evidence="12">
    <location>
        <begin position="1"/>
        <end position="24"/>
    </location>
</feature>
<keyword evidence="16" id="KW-1185">Reference proteome</keyword>
<evidence type="ECO:0000256" key="8">
    <source>
        <dbReference type="ARBA" id="ARBA00022989"/>
    </source>
</evidence>
<evidence type="ECO:0000256" key="10">
    <source>
        <dbReference type="ARBA" id="ARBA00023180"/>
    </source>
</evidence>
<keyword evidence="9" id="KW-0472">Membrane</keyword>
<dbReference type="AlphaFoldDB" id="A0A409YD97"/>
<dbReference type="InterPro" id="IPR026895">
    <property type="entry name" value="EMC1"/>
</dbReference>
<name>A0A409YD97_9AGAR</name>
<evidence type="ECO:0000256" key="6">
    <source>
        <dbReference type="ARBA" id="ARBA00022729"/>
    </source>
</evidence>
<feature type="region of interest" description="Disordered" evidence="11">
    <location>
        <begin position="448"/>
        <end position="468"/>
    </location>
</feature>
<dbReference type="PANTHER" id="PTHR21573">
    <property type="entry name" value="ER MEMBRANE PROTEIN COMPLEX SUBUNIT 1"/>
    <property type="match status" value="1"/>
</dbReference>
<dbReference type="InterPro" id="IPR018391">
    <property type="entry name" value="PQQ_b-propeller_rpt"/>
</dbReference>
<feature type="domain" description="ER membrane protein complex subunit 1 C-terminal" evidence="13">
    <location>
        <begin position="839"/>
        <end position="1009"/>
    </location>
</feature>
<dbReference type="EMBL" id="NHTK01001280">
    <property type="protein sequence ID" value="PPR00992.1"/>
    <property type="molecule type" value="Genomic_DNA"/>
</dbReference>
<dbReference type="InterPro" id="IPR058545">
    <property type="entry name" value="Beta-prop_EMC1_1st"/>
</dbReference>
<gene>
    <name evidence="15" type="ORF">CVT24_000285</name>
</gene>
<dbReference type="SMART" id="SM00564">
    <property type="entry name" value="PQQ"/>
    <property type="match status" value="3"/>
</dbReference>
<dbReference type="SUPFAM" id="SSF50998">
    <property type="entry name" value="Quinoprotein alcohol dehydrogenase-like"/>
    <property type="match status" value="1"/>
</dbReference>
<organism evidence="15 16">
    <name type="scientific">Panaeolus cyanescens</name>
    <dbReference type="NCBI Taxonomy" id="181874"/>
    <lineage>
        <taxon>Eukaryota</taxon>
        <taxon>Fungi</taxon>
        <taxon>Dikarya</taxon>
        <taxon>Basidiomycota</taxon>
        <taxon>Agaricomycotina</taxon>
        <taxon>Agaricomycetes</taxon>
        <taxon>Agaricomycetidae</taxon>
        <taxon>Agaricales</taxon>
        <taxon>Agaricineae</taxon>
        <taxon>Galeropsidaceae</taxon>
        <taxon>Panaeolus</taxon>
    </lineage>
</organism>
<dbReference type="InterPro" id="IPR015943">
    <property type="entry name" value="WD40/YVTN_repeat-like_dom_sf"/>
</dbReference>
<feature type="compositionally biased region" description="Low complexity" evidence="11">
    <location>
        <begin position="739"/>
        <end position="748"/>
    </location>
</feature>
<dbReference type="OrthoDB" id="28092at2759"/>
<feature type="chain" id="PRO_5019144730" description="ER membrane protein complex subunit 1" evidence="12">
    <location>
        <begin position="25"/>
        <end position="1013"/>
    </location>
</feature>
<keyword evidence="6 12" id="KW-0732">Signal</keyword>
<evidence type="ECO:0000256" key="11">
    <source>
        <dbReference type="SAM" id="MobiDB-lite"/>
    </source>
</evidence>
<feature type="domain" description="EMC1 first beta-propeller" evidence="14">
    <location>
        <begin position="24"/>
        <end position="237"/>
    </location>
</feature>
<accession>A0A409YD97</accession>
<evidence type="ECO:0000256" key="12">
    <source>
        <dbReference type="SAM" id="SignalP"/>
    </source>
</evidence>
<dbReference type="GO" id="GO:0034975">
    <property type="term" value="P:protein folding in endoplasmic reticulum"/>
    <property type="evidence" value="ECO:0007669"/>
    <property type="project" value="TreeGrafter"/>
</dbReference>